<reference evidence="2" key="1">
    <citation type="submission" date="2016-09" db="EMBL/GenBank/DDBJ databases">
        <authorList>
            <person name="Varghese N."/>
            <person name="Submissions S."/>
        </authorList>
    </citation>
    <scope>NUCLEOTIDE SEQUENCE [LARGE SCALE GENOMIC DNA]</scope>
    <source>
        <strain evidence="2">TNe-862</strain>
    </source>
</reference>
<dbReference type="AlphaFoldDB" id="A0A1G6X6M0"/>
<keyword evidence="2" id="KW-1185">Reference proteome</keyword>
<accession>A0A1G6X6M0</accession>
<dbReference type="STRING" id="416944.SAMN05421548_12491"/>
<gene>
    <name evidence="1" type="ORF">SAMN05421548_12491</name>
</gene>
<dbReference type="EMBL" id="FMYQ01000024">
    <property type="protein sequence ID" value="SDD73768.1"/>
    <property type="molecule type" value="Genomic_DNA"/>
</dbReference>
<dbReference type="OrthoDB" id="8875216at2"/>
<proteinExistence type="predicted"/>
<name>A0A1G6X6M0_9BURK</name>
<sequence>MPNLVETVAPAIGALLHEPEPRHEEMHRHPGLSMREWRTASLVPRQVRVTGGAAVLCNGEAPAAMRHAGVHAPVLDPMRAGFDAMPCAAAARPGRESEAA</sequence>
<protein>
    <submittedName>
        <fullName evidence="1">Hippurate hydrolase</fullName>
    </submittedName>
</protein>
<organism evidence="1 2">
    <name type="scientific">Paraburkholderia lycopersici</name>
    <dbReference type="NCBI Taxonomy" id="416944"/>
    <lineage>
        <taxon>Bacteria</taxon>
        <taxon>Pseudomonadati</taxon>
        <taxon>Pseudomonadota</taxon>
        <taxon>Betaproteobacteria</taxon>
        <taxon>Burkholderiales</taxon>
        <taxon>Burkholderiaceae</taxon>
        <taxon>Paraburkholderia</taxon>
    </lineage>
</organism>
<evidence type="ECO:0000313" key="2">
    <source>
        <dbReference type="Proteomes" id="UP000198908"/>
    </source>
</evidence>
<dbReference type="RefSeq" id="WP_092001905.1">
    <property type="nucleotide sequence ID" value="NZ_FMYQ01000024.1"/>
</dbReference>
<dbReference type="GO" id="GO:0016787">
    <property type="term" value="F:hydrolase activity"/>
    <property type="evidence" value="ECO:0007669"/>
    <property type="project" value="UniProtKB-KW"/>
</dbReference>
<keyword evidence="1" id="KW-0378">Hydrolase</keyword>
<evidence type="ECO:0000313" key="1">
    <source>
        <dbReference type="EMBL" id="SDD73768.1"/>
    </source>
</evidence>
<dbReference type="Proteomes" id="UP000198908">
    <property type="component" value="Unassembled WGS sequence"/>
</dbReference>